<dbReference type="CDD" id="cd00077">
    <property type="entry name" value="HDc"/>
    <property type="match status" value="1"/>
</dbReference>
<dbReference type="OrthoDB" id="1677843at2"/>
<dbReference type="Pfam" id="PF13487">
    <property type="entry name" value="HD_5"/>
    <property type="match status" value="1"/>
</dbReference>
<dbReference type="SUPFAM" id="SSF109604">
    <property type="entry name" value="HD-domain/PDEase-like"/>
    <property type="match status" value="1"/>
</dbReference>
<reference evidence="3 4" key="1">
    <citation type="submission" date="2019-03" db="EMBL/GenBank/DDBJ databases">
        <title>Genomic Encyclopedia of Type Strains, Phase IV (KMG-IV): sequencing the most valuable type-strain genomes for metagenomic binning, comparative biology and taxonomic classification.</title>
        <authorList>
            <person name="Goeker M."/>
        </authorList>
    </citation>
    <scope>NUCLEOTIDE SEQUENCE [LARGE SCALE GENOMIC DNA]</scope>
    <source>
        <strain evidence="3 4">DSM 15969</strain>
    </source>
</reference>
<evidence type="ECO:0000259" key="1">
    <source>
        <dbReference type="PROSITE" id="PS51831"/>
    </source>
</evidence>
<evidence type="ECO:0000313" key="3">
    <source>
        <dbReference type="EMBL" id="TCL35278.1"/>
    </source>
</evidence>
<dbReference type="PANTHER" id="PTHR43155:SF2">
    <property type="entry name" value="CYCLIC DI-GMP PHOSPHODIESTERASE PA4108"/>
    <property type="match status" value="1"/>
</dbReference>
<dbReference type="EMBL" id="SLUI01000013">
    <property type="protein sequence ID" value="TCL35278.1"/>
    <property type="molecule type" value="Genomic_DNA"/>
</dbReference>
<protein>
    <submittedName>
        <fullName evidence="3">HD domain-containing protein</fullName>
    </submittedName>
</protein>
<feature type="domain" description="HD-GYP" evidence="2">
    <location>
        <begin position="111"/>
        <end position="307"/>
    </location>
</feature>
<feature type="domain" description="HD" evidence="1">
    <location>
        <begin position="133"/>
        <end position="256"/>
    </location>
</feature>
<evidence type="ECO:0000313" key="4">
    <source>
        <dbReference type="Proteomes" id="UP000295063"/>
    </source>
</evidence>
<evidence type="ECO:0000259" key="2">
    <source>
        <dbReference type="PROSITE" id="PS51832"/>
    </source>
</evidence>
<dbReference type="RefSeq" id="WP_132082686.1">
    <property type="nucleotide sequence ID" value="NZ_DAIMLW010000029.1"/>
</dbReference>
<accession>A0A4V2Q898</accession>
<dbReference type="AlphaFoldDB" id="A0A4V2Q898"/>
<comment type="caution">
    <text evidence="3">The sequence shown here is derived from an EMBL/GenBank/DDBJ whole genome shotgun (WGS) entry which is preliminary data.</text>
</comment>
<dbReference type="PROSITE" id="PS51831">
    <property type="entry name" value="HD"/>
    <property type="match status" value="1"/>
</dbReference>
<dbReference type="InterPro" id="IPR003607">
    <property type="entry name" value="HD/PDEase_dom"/>
</dbReference>
<dbReference type="InterPro" id="IPR037522">
    <property type="entry name" value="HD_GYP_dom"/>
</dbReference>
<dbReference type="Gene3D" id="1.10.3210.10">
    <property type="entry name" value="Hypothetical protein af1432"/>
    <property type="match status" value="1"/>
</dbReference>
<dbReference type="InterPro" id="IPR006674">
    <property type="entry name" value="HD_domain"/>
</dbReference>
<dbReference type="PANTHER" id="PTHR43155">
    <property type="entry name" value="CYCLIC DI-GMP PHOSPHODIESTERASE PA4108-RELATED"/>
    <property type="match status" value="1"/>
</dbReference>
<proteinExistence type="predicted"/>
<keyword evidence="4" id="KW-1185">Reference proteome</keyword>
<dbReference type="SMART" id="SM00471">
    <property type="entry name" value="HDc"/>
    <property type="match status" value="1"/>
</dbReference>
<dbReference type="Proteomes" id="UP000295063">
    <property type="component" value="Unassembled WGS sequence"/>
</dbReference>
<organism evidence="3 4">
    <name type="scientific">Anaerospora hongkongensis</name>
    <dbReference type="NCBI Taxonomy" id="244830"/>
    <lineage>
        <taxon>Bacteria</taxon>
        <taxon>Bacillati</taxon>
        <taxon>Bacillota</taxon>
        <taxon>Negativicutes</taxon>
        <taxon>Selenomonadales</taxon>
        <taxon>Sporomusaceae</taxon>
        <taxon>Anaerospora</taxon>
    </lineage>
</organism>
<name>A0A4V2Q898_9FIRM</name>
<dbReference type="PROSITE" id="PS51832">
    <property type="entry name" value="HD_GYP"/>
    <property type="match status" value="1"/>
</dbReference>
<sequence length="354" mass="39786">MTWITQLYNVNQLTPGMELGQPVLNQKGTVLLAEGTILNKAQLDHLARLGVEAVSIKEAQDPEINEITLDPKNLERLNQAVEQIKSSFHTIEKYGKVPMQIFENIASNHISPIVNSHSAANYLNIDRPKSDYLYNHSINVGLLSGLIGKWLGSSEAEISELILTGLLHDIGKTQIPQEIINKSGKLTPKEMELVKLHATYSYRLLNDLPNIPPTVKFGILQHHERLDGSGYPGRFSGDKIHRFARIVAIADIYCAMTADREHSAKANPFAAAEELAKDMYTKLDTEICTTFLTNFCIFIIGNKLQLDDDREVEIVYTGHFLNLHPLVRTAEGEILTITNWRSIRKMTPFNVKFT</sequence>
<gene>
    <name evidence="3" type="ORF">EV210_113121</name>
</gene>